<dbReference type="SUPFAM" id="SSF47336">
    <property type="entry name" value="ACP-like"/>
    <property type="match status" value="1"/>
</dbReference>
<dbReference type="InterPro" id="IPR023213">
    <property type="entry name" value="CAT-like_dom_sf"/>
</dbReference>
<dbReference type="InterPro" id="IPR020806">
    <property type="entry name" value="PKS_PP-bd"/>
</dbReference>
<evidence type="ECO:0000256" key="2">
    <source>
        <dbReference type="ARBA" id="ARBA00022450"/>
    </source>
</evidence>
<dbReference type="PANTHER" id="PTHR45398">
    <property type="match status" value="1"/>
</dbReference>
<dbReference type="FunFam" id="1.10.1200.10:FF:000005">
    <property type="entry name" value="Nonribosomal peptide synthetase 1"/>
    <property type="match status" value="1"/>
</dbReference>
<evidence type="ECO:0000256" key="3">
    <source>
        <dbReference type="ARBA" id="ARBA00022553"/>
    </source>
</evidence>
<dbReference type="GO" id="GO:0031177">
    <property type="term" value="F:phosphopantetheine binding"/>
    <property type="evidence" value="ECO:0007669"/>
    <property type="project" value="InterPro"/>
</dbReference>
<reference evidence="5 6" key="1">
    <citation type="submission" date="2019-01" db="EMBL/GenBank/DDBJ databases">
        <title>Ktedonosporobacter rubrisoli SCAWS-G2.</title>
        <authorList>
            <person name="Huang Y."/>
            <person name="Yan B."/>
        </authorList>
    </citation>
    <scope>NUCLEOTIDE SEQUENCE [LARGE SCALE GENOMIC DNA]</scope>
    <source>
        <strain evidence="5 6">SCAWS-G2</strain>
    </source>
</reference>
<keyword evidence="6" id="KW-1185">Reference proteome</keyword>
<proteinExistence type="predicted"/>
<dbReference type="Gene3D" id="3.40.50.1820">
    <property type="entry name" value="alpha/beta hydrolase"/>
    <property type="match status" value="1"/>
</dbReference>
<dbReference type="Pfam" id="PF00550">
    <property type="entry name" value="PP-binding"/>
    <property type="match status" value="1"/>
</dbReference>
<evidence type="ECO:0000259" key="4">
    <source>
        <dbReference type="PROSITE" id="PS50075"/>
    </source>
</evidence>
<keyword evidence="2" id="KW-0596">Phosphopantetheine</keyword>
<dbReference type="SUPFAM" id="SSF53474">
    <property type="entry name" value="alpha/beta-Hydrolases"/>
    <property type="match status" value="1"/>
</dbReference>
<evidence type="ECO:0000313" key="5">
    <source>
        <dbReference type="EMBL" id="QBD77254.1"/>
    </source>
</evidence>
<dbReference type="OrthoDB" id="159589at2"/>
<protein>
    <submittedName>
        <fullName evidence="5">Non-ribosomal peptide synthetase</fullName>
    </submittedName>
</protein>
<name>A0A4P6JPR4_KTERU</name>
<dbReference type="AlphaFoldDB" id="A0A4P6JPR4"/>
<dbReference type="InterPro" id="IPR001242">
    <property type="entry name" value="Condensation_dom"/>
</dbReference>
<dbReference type="GO" id="GO:0008610">
    <property type="term" value="P:lipid biosynthetic process"/>
    <property type="evidence" value="ECO:0007669"/>
    <property type="project" value="UniProtKB-ARBA"/>
</dbReference>
<sequence length="849" mass="97131">MKIKNVEDIYPLSPMQELMLVHTLANPQAHMLSQHLHYILHGQVDLLRLRAAWEHTVARHAVLRTAIIWEHMKKPLQIVRRQVELPWREEDWRGLATQMQDKQLEALQAENQVRGIDISKAPLMRITVIRTDEQIVHLIWNFHHILLDGWSRNLIFQEMLQIYSELQQGKVQVWEPVPPYRDYIAWLKQQDMEAARYFWQEMLSGFTQPTILQESDDTNQRIESAEGHLSEELILLDLQTTDKLVALVRENQLTMNTLLQGMWALLLSKYSGQKDIVIGITVSGRSADLAGISTMTGLFINNLPLRIQLSNSQQCVMAWLKDIQSWQNRMRLYEYTPLSAIQAWSGIDLGQRLFETMVIFENYPKAELENDPHLSVQEISGGARTGYPLTLIAEGGPMLIMEVSYETGRFSRDFILTLLEQLQHLLEQFCKQPQQSVSALQHLSGIQCNKRVQLKEQPIAQMPQENSTEQIRNRSGTRFVAPRDETEQRMTALWEEILNQRPLSVKDNFFRLGGHSFIALQLMERIRQEFGRELALSTLFQGATIEKLAAAIHHEGNQESPSPLVVLQGQGQKIPFFCIHPSGGNVLCYYDLATHLGTEQPFYALEDLSLYEKEIRQISIEEMASAYIKVIRQVQPAGPYLLGGWSFGGLVAFEMAQQLIQQSSSTALLALIDSRPPQVSIRLTDGNEVTILGRFAYDEGQRNGLELDIPLANLRQQPRDEALQYILTQMKLAGIVGPEIGLSWVHNFVKRAKAKIWAVANYQAQIYKGHITLFRTQKGIQQDLQRLELAVDKQYYDETYGWSSLSSQPVTVKTIAATHLSIVIEPAVRELARQLQTSIEAIQTARIQR</sequence>
<dbReference type="SUPFAM" id="SSF52777">
    <property type="entry name" value="CoA-dependent acyltransferases"/>
    <property type="match status" value="2"/>
</dbReference>
<dbReference type="InterPro" id="IPR001031">
    <property type="entry name" value="Thioesterase"/>
</dbReference>
<organism evidence="5 6">
    <name type="scientific">Ktedonosporobacter rubrisoli</name>
    <dbReference type="NCBI Taxonomy" id="2509675"/>
    <lineage>
        <taxon>Bacteria</taxon>
        <taxon>Bacillati</taxon>
        <taxon>Chloroflexota</taxon>
        <taxon>Ktedonobacteria</taxon>
        <taxon>Ktedonobacterales</taxon>
        <taxon>Ktedonosporobacteraceae</taxon>
        <taxon>Ktedonosporobacter</taxon>
    </lineage>
</organism>
<dbReference type="Pfam" id="PF00975">
    <property type="entry name" value="Thioesterase"/>
    <property type="match status" value="1"/>
</dbReference>
<dbReference type="CDD" id="cd19543">
    <property type="entry name" value="DCL_NRPS"/>
    <property type="match status" value="1"/>
</dbReference>
<dbReference type="KEGG" id="kbs:EPA93_15125"/>
<dbReference type="Gene3D" id="3.30.559.30">
    <property type="entry name" value="Nonribosomal peptide synthetase, condensation domain"/>
    <property type="match status" value="1"/>
</dbReference>
<feature type="domain" description="Carrier" evidence="4">
    <location>
        <begin position="481"/>
        <end position="556"/>
    </location>
</feature>
<dbReference type="PANTHER" id="PTHR45398:SF1">
    <property type="entry name" value="ENZYME, PUTATIVE (JCVI)-RELATED"/>
    <property type="match status" value="1"/>
</dbReference>
<dbReference type="InterPro" id="IPR029058">
    <property type="entry name" value="AB_hydrolase_fold"/>
</dbReference>
<dbReference type="EMBL" id="CP035758">
    <property type="protein sequence ID" value="QBD77254.1"/>
    <property type="molecule type" value="Genomic_DNA"/>
</dbReference>
<evidence type="ECO:0000256" key="1">
    <source>
        <dbReference type="ARBA" id="ARBA00001957"/>
    </source>
</evidence>
<dbReference type="Gene3D" id="3.30.559.10">
    <property type="entry name" value="Chloramphenicol acetyltransferase-like domain"/>
    <property type="match status" value="1"/>
</dbReference>
<dbReference type="GO" id="GO:0003824">
    <property type="term" value="F:catalytic activity"/>
    <property type="evidence" value="ECO:0007669"/>
    <property type="project" value="InterPro"/>
</dbReference>
<gene>
    <name evidence="5" type="ORF">EPA93_15125</name>
</gene>
<keyword evidence="3" id="KW-0597">Phosphoprotein</keyword>
<dbReference type="InterPro" id="IPR036736">
    <property type="entry name" value="ACP-like_sf"/>
</dbReference>
<dbReference type="SMART" id="SM00823">
    <property type="entry name" value="PKS_PP"/>
    <property type="match status" value="1"/>
</dbReference>
<dbReference type="RefSeq" id="WP_129888317.1">
    <property type="nucleotide sequence ID" value="NZ_CP035758.1"/>
</dbReference>
<dbReference type="Gene3D" id="1.10.1200.10">
    <property type="entry name" value="ACP-like"/>
    <property type="match status" value="1"/>
</dbReference>
<dbReference type="InterPro" id="IPR009081">
    <property type="entry name" value="PP-bd_ACP"/>
</dbReference>
<comment type="cofactor">
    <cofactor evidence="1">
        <name>pantetheine 4'-phosphate</name>
        <dbReference type="ChEBI" id="CHEBI:47942"/>
    </cofactor>
</comment>
<accession>A0A4P6JPR4</accession>
<dbReference type="Proteomes" id="UP000290365">
    <property type="component" value="Chromosome"/>
</dbReference>
<dbReference type="PROSITE" id="PS50075">
    <property type="entry name" value="CARRIER"/>
    <property type="match status" value="1"/>
</dbReference>
<dbReference type="Pfam" id="PF00668">
    <property type="entry name" value="Condensation"/>
    <property type="match status" value="1"/>
</dbReference>
<evidence type="ECO:0000313" key="6">
    <source>
        <dbReference type="Proteomes" id="UP000290365"/>
    </source>
</evidence>